<gene>
    <name evidence="2" type="ORF">GPUH_LOCUS23886</name>
</gene>
<keyword evidence="3" id="KW-1185">Reference proteome</keyword>
<reference evidence="2 3" key="1">
    <citation type="submission" date="2018-11" db="EMBL/GenBank/DDBJ databases">
        <authorList>
            <consortium name="Pathogen Informatics"/>
        </authorList>
    </citation>
    <scope>NUCLEOTIDE SEQUENCE [LARGE SCALE GENOMIC DNA]</scope>
</reference>
<accession>A0A3P7NWV7</accession>
<dbReference type="AlphaFoldDB" id="A0A3P7NWV7"/>
<dbReference type="OrthoDB" id="6247875at2759"/>
<organism evidence="2 3">
    <name type="scientific">Gongylonema pulchrum</name>
    <dbReference type="NCBI Taxonomy" id="637853"/>
    <lineage>
        <taxon>Eukaryota</taxon>
        <taxon>Metazoa</taxon>
        <taxon>Ecdysozoa</taxon>
        <taxon>Nematoda</taxon>
        <taxon>Chromadorea</taxon>
        <taxon>Rhabditida</taxon>
        <taxon>Spirurina</taxon>
        <taxon>Spiruromorpha</taxon>
        <taxon>Spiruroidea</taxon>
        <taxon>Gongylonematidae</taxon>
        <taxon>Gongylonema</taxon>
    </lineage>
</organism>
<evidence type="ECO:0000313" key="2">
    <source>
        <dbReference type="EMBL" id="VDN42093.1"/>
    </source>
</evidence>
<evidence type="ECO:0000256" key="1">
    <source>
        <dbReference type="SAM" id="MobiDB-lite"/>
    </source>
</evidence>
<proteinExistence type="predicted"/>
<feature type="region of interest" description="Disordered" evidence="1">
    <location>
        <begin position="1"/>
        <end position="20"/>
    </location>
</feature>
<sequence>MSCSELHIGKEDIEETSLKDTDELVTEVGDQNCPQKMSTGNLDELMLRQQYIIHQQNQQRLLAMASAFHAAQHSSSVRLGFMLPPGSS</sequence>
<evidence type="ECO:0000313" key="3">
    <source>
        <dbReference type="Proteomes" id="UP000271098"/>
    </source>
</evidence>
<feature type="compositionally biased region" description="Basic and acidic residues" evidence="1">
    <location>
        <begin position="7"/>
        <end position="20"/>
    </location>
</feature>
<name>A0A3P7NWV7_9BILA</name>
<dbReference type="Proteomes" id="UP000271098">
    <property type="component" value="Unassembled WGS sequence"/>
</dbReference>
<dbReference type="EMBL" id="UYRT01099293">
    <property type="protein sequence ID" value="VDN42093.1"/>
    <property type="molecule type" value="Genomic_DNA"/>
</dbReference>
<protein>
    <submittedName>
        <fullName evidence="2">Uncharacterized protein</fullName>
    </submittedName>
</protein>